<evidence type="ECO:0000313" key="2">
    <source>
        <dbReference type="Proteomes" id="UP000178558"/>
    </source>
</evidence>
<organism evidence="1 2">
    <name type="scientific">Candidatus Roizmanbacteria bacterium RIFCSPLOWO2_01_FULL_40_42</name>
    <dbReference type="NCBI Taxonomy" id="1802066"/>
    <lineage>
        <taxon>Bacteria</taxon>
        <taxon>Candidatus Roizmaniibacteriota</taxon>
    </lineage>
</organism>
<reference evidence="1 2" key="1">
    <citation type="journal article" date="2016" name="Nat. Commun.">
        <title>Thousands of microbial genomes shed light on interconnected biogeochemical processes in an aquifer system.</title>
        <authorList>
            <person name="Anantharaman K."/>
            <person name="Brown C.T."/>
            <person name="Hug L.A."/>
            <person name="Sharon I."/>
            <person name="Castelle C.J."/>
            <person name="Probst A.J."/>
            <person name="Thomas B.C."/>
            <person name="Singh A."/>
            <person name="Wilkins M.J."/>
            <person name="Karaoz U."/>
            <person name="Brodie E.L."/>
            <person name="Williams K.H."/>
            <person name="Hubbard S.S."/>
            <person name="Banfield J.F."/>
        </authorList>
    </citation>
    <scope>NUCLEOTIDE SEQUENCE [LARGE SCALE GENOMIC DNA]</scope>
</reference>
<sequence>MTVAHVETRRTPEPRLLTREVSEKAHGAIKGLVTDLLGTPEFTRAVVNFFFGRREGWIGPVPSEFIAGPLPNEVVFERGGFEYKVEYQGTVDSQSDLREHNRVRLRLKIKKYDPNQEDAEGKKPRKVARIHLRTVYDEDKEKKDVVLYRTGGHADFADNDQGMSENSQAVFDRISSEFDFSSPVNL</sequence>
<dbReference type="EMBL" id="MGAQ01000017">
    <property type="protein sequence ID" value="OGK50400.1"/>
    <property type="molecule type" value="Genomic_DNA"/>
</dbReference>
<gene>
    <name evidence="1" type="ORF">A3B50_04585</name>
</gene>
<dbReference type="Proteomes" id="UP000178558">
    <property type="component" value="Unassembled WGS sequence"/>
</dbReference>
<comment type="caution">
    <text evidence="1">The sequence shown here is derived from an EMBL/GenBank/DDBJ whole genome shotgun (WGS) entry which is preliminary data.</text>
</comment>
<accession>A0A1F7J459</accession>
<evidence type="ECO:0000313" key="1">
    <source>
        <dbReference type="EMBL" id="OGK50400.1"/>
    </source>
</evidence>
<protein>
    <submittedName>
        <fullName evidence="1">Uncharacterized protein</fullName>
    </submittedName>
</protein>
<dbReference type="AlphaFoldDB" id="A0A1F7J459"/>
<proteinExistence type="predicted"/>
<name>A0A1F7J459_9BACT</name>